<reference evidence="1 2" key="1">
    <citation type="submission" date="2024-05" db="EMBL/GenBank/DDBJ databases">
        <title>Genome sequencing and assembly of Indian major carp, Cirrhinus mrigala (Hamilton, 1822).</title>
        <authorList>
            <person name="Mohindra V."/>
            <person name="Chowdhury L.M."/>
            <person name="Lal K."/>
            <person name="Jena J.K."/>
        </authorList>
    </citation>
    <scope>NUCLEOTIDE SEQUENCE [LARGE SCALE GENOMIC DNA]</scope>
    <source>
        <strain evidence="1">CM1030</strain>
        <tissue evidence="1">Blood</tissue>
    </source>
</reference>
<keyword evidence="2" id="KW-1185">Reference proteome</keyword>
<dbReference type="SUPFAM" id="SSF103657">
    <property type="entry name" value="BAR/IMD domain-like"/>
    <property type="match status" value="1"/>
</dbReference>
<protein>
    <recommendedName>
        <fullName evidence="3">Prepronociceptin</fullName>
    </recommendedName>
</protein>
<feature type="non-terminal residue" evidence="1">
    <location>
        <position position="1"/>
    </location>
</feature>
<name>A0ABD0RJ13_CIRMR</name>
<dbReference type="InterPro" id="IPR027267">
    <property type="entry name" value="AH/BAR_dom_sf"/>
</dbReference>
<evidence type="ECO:0008006" key="3">
    <source>
        <dbReference type="Google" id="ProtNLM"/>
    </source>
</evidence>
<dbReference type="PANTHER" id="PTHR23065:SF22">
    <property type="entry name" value="PROTEIN KINASE C AND CASEIN KINASE SUBSTRATE IN NEURONS PROTEIN 3"/>
    <property type="match status" value="1"/>
</dbReference>
<evidence type="ECO:0000313" key="2">
    <source>
        <dbReference type="Proteomes" id="UP001529510"/>
    </source>
</evidence>
<accession>A0ABD0RJ13</accession>
<evidence type="ECO:0000313" key="1">
    <source>
        <dbReference type="EMBL" id="KAL0197817.1"/>
    </source>
</evidence>
<comment type="caution">
    <text evidence="1">The sequence shown here is derived from an EMBL/GenBank/DDBJ whole genome shotgun (WGS) entry which is preliminary data.</text>
</comment>
<dbReference type="Gene3D" id="1.20.1270.60">
    <property type="entry name" value="Arfaptin homology (AH) domain/BAR domain"/>
    <property type="match status" value="1"/>
</dbReference>
<sequence>PLYGSLLQAWQCFLSSADRLSSLHSSICRALVSEDGDRIRTWQKETFHKKMFGGFKESQDFETGFSRAQKPWAKRLKK</sequence>
<organism evidence="1 2">
    <name type="scientific">Cirrhinus mrigala</name>
    <name type="common">Mrigala</name>
    <dbReference type="NCBI Taxonomy" id="683832"/>
    <lineage>
        <taxon>Eukaryota</taxon>
        <taxon>Metazoa</taxon>
        <taxon>Chordata</taxon>
        <taxon>Craniata</taxon>
        <taxon>Vertebrata</taxon>
        <taxon>Euteleostomi</taxon>
        <taxon>Actinopterygii</taxon>
        <taxon>Neopterygii</taxon>
        <taxon>Teleostei</taxon>
        <taxon>Ostariophysi</taxon>
        <taxon>Cypriniformes</taxon>
        <taxon>Cyprinidae</taxon>
        <taxon>Labeoninae</taxon>
        <taxon>Labeonini</taxon>
        <taxon>Cirrhinus</taxon>
    </lineage>
</organism>
<dbReference type="PANTHER" id="PTHR23065">
    <property type="entry name" value="PROLINE-SERINE-THREONINE PHOSPHATASE INTERACTING PROTEIN 1"/>
    <property type="match status" value="1"/>
</dbReference>
<dbReference type="EMBL" id="JAMKFB020000003">
    <property type="protein sequence ID" value="KAL0197817.1"/>
    <property type="molecule type" value="Genomic_DNA"/>
</dbReference>
<feature type="non-terminal residue" evidence="1">
    <location>
        <position position="78"/>
    </location>
</feature>
<proteinExistence type="predicted"/>
<gene>
    <name evidence="1" type="ORF">M9458_006357</name>
</gene>
<dbReference type="Proteomes" id="UP001529510">
    <property type="component" value="Unassembled WGS sequence"/>
</dbReference>
<dbReference type="AlphaFoldDB" id="A0ABD0RJ13"/>